<dbReference type="Proteomes" id="UP000183815">
    <property type="component" value="Unassembled WGS sequence"/>
</dbReference>
<evidence type="ECO:0008006" key="3">
    <source>
        <dbReference type="Google" id="ProtNLM"/>
    </source>
</evidence>
<protein>
    <recommendedName>
        <fullName evidence="3">DUF4286 domain-containing protein</fullName>
    </recommendedName>
</protein>
<dbReference type="InterPro" id="IPR025563">
    <property type="entry name" value="DUF4286"/>
</dbReference>
<organism evidence="1 2">
    <name type="scientific">Marine Group III euryarchaeote CG-Bathy1</name>
    <dbReference type="NCBI Taxonomy" id="1889001"/>
    <lineage>
        <taxon>Archaea</taxon>
        <taxon>Methanobacteriati</taxon>
        <taxon>Thermoplasmatota</taxon>
        <taxon>Thermoplasmata</taxon>
        <taxon>Candidatus Thermoprofundales</taxon>
    </lineage>
</organism>
<dbReference type="EMBL" id="MIYU01000012">
    <property type="protein sequence ID" value="OIR16567.1"/>
    <property type="molecule type" value="Genomic_DNA"/>
</dbReference>
<dbReference type="Pfam" id="PF14114">
    <property type="entry name" value="DUF4286"/>
    <property type="match status" value="1"/>
</dbReference>
<proteinExistence type="predicted"/>
<sequence>MSLIYEVNIQVSLDILDDYLSWLDIHISEILDIDGFDSAKIYKESFTSSDSFALTIHYSVSNKAALDSYFTNNAEIMRQKGIDRFGDKFSATRRILEKIN</sequence>
<accession>A0A1J5T6S4</accession>
<reference evidence="1 2" key="1">
    <citation type="submission" date="2016-08" db="EMBL/GenBank/DDBJ databases">
        <title>New Insights into Marine Group III Euryarchaeota, from dark to light.</title>
        <authorList>
            <person name="Haro-Moreno J.M."/>
            <person name="Rodriguez-Valera F."/>
            <person name="Lopez-Garcia P."/>
            <person name="Moreira D."/>
            <person name="Martin-Cuadrado A.B."/>
        </authorList>
    </citation>
    <scope>NUCLEOTIDE SEQUENCE [LARGE SCALE GENOMIC DNA]</scope>
    <source>
        <strain evidence="1">CG-Bathy1</strain>
    </source>
</reference>
<evidence type="ECO:0000313" key="1">
    <source>
        <dbReference type="EMBL" id="OIR16567.1"/>
    </source>
</evidence>
<comment type="caution">
    <text evidence="1">The sequence shown here is derived from an EMBL/GenBank/DDBJ whole genome shotgun (WGS) entry which is preliminary data.</text>
</comment>
<evidence type="ECO:0000313" key="2">
    <source>
        <dbReference type="Proteomes" id="UP000183815"/>
    </source>
</evidence>
<dbReference type="AlphaFoldDB" id="A0A1J5T6S4"/>
<name>A0A1J5T6S4_9ARCH</name>
<gene>
    <name evidence="1" type="ORF">BEU04_01100</name>
</gene>